<dbReference type="AlphaFoldDB" id="A1VKV4"/>
<dbReference type="KEGG" id="pna:Pnap_0965"/>
<name>A1VKV4_POLNA</name>
<accession>A1VKV4</accession>
<evidence type="ECO:0000313" key="1">
    <source>
        <dbReference type="EMBL" id="ABM36282.1"/>
    </source>
</evidence>
<keyword evidence="2" id="KW-1185">Reference proteome</keyword>
<evidence type="ECO:0000313" key="2">
    <source>
        <dbReference type="Proteomes" id="UP000000644"/>
    </source>
</evidence>
<gene>
    <name evidence="1" type="ordered locus">Pnap_0965</name>
</gene>
<organism evidence="1 2">
    <name type="scientific">Polaromonas naphthalenivorans (strain CJ2)</name>
    <dbReference type="NCBI Taxonomy" id="365044"/>
    <lineage>
        <taxon>Bacteria</taxon>
        <taxon>Pseudomonadati</taxon>
        <taxon>Pseudomonadota</taxon>
        <taxon>Betaproteobacteria</taxon>
        <taxon>Burkholderiales</taxon>
        <taxon>Comamonadaceae</taxon>
        <taxon>Polaromonas</taxon>
    </lineage>
</organism>
<dbReference type="RefSeq" id="WP_011800376.1">
    <property type="nucleotide sequence ID" value="NC_008781.1"/>
</dbReference>
<reference evidence="2" key="1">
    <citation type="journal article" date="2009" name="Environ. Microbiol.">
        <title>The genome of Polaromonas naphthalenivorans strain CJ2, isolated from coal tar-contaminated sediment, reveals physiological and metabolic versatility and evolution through extensive horizontal gene transfer.</title>
        <authorList>
            <person name="Yagi J.M."/>
            <person name="Sims D."/>
            <person name="Brettin T."/>
            <person name="Bruce D."/>
            <person name="Madsen E.L."/>
        </authorList>
    </citation>
    <scope>NUCLEOTIDE SEQUENCE [LARGE SCALE GENOMIC DNA]</scope>
    <source>
        <strain evidence="2">CJ2</strain>
    </source>
</reference>
<dbReference type="Proteomes" id="UP000000644">
    <property type="component" value="Chromosome"/>
</dbReference>
<proteinExistence type="predicted"/>
<dbReference type="EMBL" id="CP000529">
    <property type="protein sequence ID" value="ABM36282.1"/>
    <property type="molecule type" value="Genomic_DNA"/>
</dbReference>
<dbReference type="STRING" id="365044.Pnap_0965"/>
<dbReference type="HOGENOM" id="CLU_2247555_0_0_4"/>
<sequence>MENTSTAPLRLDSGYSNNWKPSVQPTAILNEASTLHERVAYCWGLAAHLHELSSLLHEHQSSDIARVSGLFYDQITPLVDMLDRLGDDTRKAELIEASKIGGAA</sequence>
<dbReference type="OrthoDB" id="9894700at2"/>
<protein>
    <submittedName>
        <fullName evidence="1">Uncharacterized protein</fullName>
    </submittedName>
</protein>